<gene>
    <name evidence="1" type="ORF">QL104_07510</name>
</gene>
<sequence length="74" mass="8151">MTREAMLEDRLETSLITIESLAKILINNQGLCGSDQPPQLDSLDVDAVMRAVLLISGRAHDDFCEVMNSMEASQ</sequence>
<dbReference type="RefSeq" id="WP_282878657.1">
    <property type="nucleotide sequence ID" value="NZ_CP133164.1"/>
</dbReference>
<keyword evidence="2" id="KW-1185">Reference proteome</keyword>
<name>A0ABY9NLN9_9PSED</name>
<reference evidence="1 2" key="1">
    <citation type="journal article" date="2023" name="Access Microbiol">
        <title>The genome of a steinernematid-associated Pseudomonas piscis bacterium encodes the biosynthesis of insect toxins.</title>
        <authorList>
            <person name="Awori R.M."/>
            <person name="Hendre P."/>
            <person name="Amugune N.O."/>
        </authorList>
    </citation>
    <scope>NUCLEOTIDE SEQUENCE [LARGE SCALE GENOMIC DNA]</scope>
    <source>
        <strain evidence="1 2">75</strain>
    </source>
</reference>
<evidence type="ECO:0000313" key="1">
    <source>
        <dbReference type="EMBL" id="WMN19245.1"/>
    </source>
</evidence>
<dbReference type="EMBL" id="CP133164">
    <property type="protein sequence ID" value="WMN19245.1"/>
    <property type="molecule type" value="Genomic_DNA"/>
</dbReference>
<protein>
    <recommendedName>
        <fullName evidence="3">Short-chain dehydrogenase</fullName>
    </recommendedName>
</protein>
<evidence type="ECO:0008006" key="3">
    <source>
        <dbReference type="Google" id="ProtNLM"/>
    </source>
</evidence>
<dbReference type="Proteomes" id="UP001237292">
    <property type="component" value="Chromosome"/>
</dbReference>
<accession>A0ABY9NLN9</accession>
<organism evidence="1 2">
    <name type="scientific">Pseudomonas piscis</name>
    <dbReference type="NCBI Taxonomy" id="2614538"/>
    <lineage>
        <taxon>Bacteria</taxon>
        <taxon>Pseudomonadati</taxon>
        <taxon>Pseudomonadota</taxon>
        <taxon>Gammaproteobacteria</taxon>
        <taxon>Pseudomonadales</taxon>
        <taxon>Pseudomonadaceae</taxon>
        <taxon>Pseudomonas</taxon>
    </lineage>
</organism>
<evidence type="ECO:0000313" key="2">
    <source>
        <dbReference type="Proteomes" id="UP001237292"/>
    </source>
</evidence>
<proteinExistence type="predicted"/>